<dbReference type="AlphaFoldDB" id="A0A4U1BXI3"/>
<evidence type="ECO:0000256" key="2">
    <source>
        <dbReference type="SAM" id="SignalP"/>
    </source>
</evidence>
<sequence>MMKVKFTPQMFSLGFLAIAISACSTVKVATDNNDDVYFSDVSANSAVYVSAPAVKDNYNDRNGYSDNDYYEDVTNSRLDFYDVRNNYAWRDHYYRNNFNYGYDPFFSSNNFSGFNNGWSLGFNFGSPFYGYNNFNGSPFYGYNNFNNFNGWNNFGSFYGNSPYGGMYSYYRPGYYGNYGGGYGYGGSNGYYGNPSYSNRPNTPRPNGSYDNRTGNSTGNSIPYPTTRPVRNSSNGSNGAVSTTGTRNPNGSGSTTTRPTRTPVQQSPTTESSRPTRTERPTYTPPPSQGSDSGRSSSGSSSSGGSSSPRPTRPGGN</sequence>
<dbReference type="RefSeq" id="WP_136827391.1">
    <property type="nucleotide sequence ID" value="NZ_SWBP01000006.1"/>
</dbReference>
<feature type="compositionally biased region" description="Low complexity" evidence="1">
    <location>
        <begin position="250"/>
        <end position="272"/>
    </location>
</feature>
<feature type="compositionally biased region" description="Low complexity" evidence="1">
    <location>
        <begin position="288"/>
        <end position="316"/>
    </location>
</feature>
<feature type="signal peptide" evidence="2">
    <location>
        <begin position="1"/>
        <end position="29"/>
    </location>
</feature>
<feature type="region of interest" description="Disordered" evidence="1">
    <location>
        <begin position="195"/>
        <end position="316"/>
    </location>
</feature>
<evidence type="ECO:0000313" key="4">
    <source>
        <dbReference type="Proteomes" id="UP000308181"/>
    </source>
</evidence>
<keyword evidence="4" id="KW-1185">Reference proteome</keyword>
<dbReference type="PROSITE" id="PS51257">
    <property type="entry name" value="PROKAR_LIPOPROTEIN"/>
    <property type="match status" value="1"/>
</dbReference>
<keyword evidence="2" id="KW-0732">Signal</keyword>
<proteinExistence type="predicted"/>
<gene>
    <name evidence="3" type="ORF">FA046_15220</name>
</gene>
<protein>
    <recommendedName>
        <fullName evidence="5">Prolyl-tRNA synthetase</fullName>
    </recommendedName>
</protein>
<dbReference type="Proteomes" id="UP000308181">
    <property type="component" value="Unassembled WGS sequence"/>
</dbReference>
<feature type="chain" id="PRO_5020606800" description="Prolyl-tRNA synthetase" evidence="2">
    <location>
        <begin position="30"/>
        <end position="316"/>
    </location>
</feature>
<dbReference type="OrthoDB" id="800068at2"/>
<feature type="compositionally biased region" description="Polar residues" evidence="1">
    <location>
        <begin position="199"/>
        <end position="249"/>
    </location>
</feature>
<reference evidence="3 4" key="1">
    <citation type="submission" date="2019-04" db="EMBL/GenBank/DDBJ databases">
        <title>Pedobacter sp. AR-3-17 sp. nov., isolated from Arctic soil.</title>
        <authorList>
            <person name="Dahal R.H."/>
            <person name="Kim D.-U."/>
        </authorList>
    </citation>
    <scope>NUCLEOTIDE SEQUENCE [LARGE SCALE GENOMIC DNA]</scope>
    <source>
        <strain evidence="3 4">AR-3-17</strain>
    </source>
</reference>
<organism evidence="3 4">
    <name type="scientific">Pedobacter cryophilus</name>
    <dbReference type="NCBI Taxonomy" id="2571271"/>
    <lineage>
        <taxon>Bacteria</taxon>
        <taxon>Pseudomonadati</taxon>
        <taxon>Bacteroidota</taxon>
        <taxon>Sphingobacteriia</taxon>
        <taxon>Sphingobacteriales</taxon>
        <taxon>Sphingobacteriaceae</taxon>
        <taxon>Pedobacter</taxon>
    </lineage>
</organism>
<name>A0A4U1BXI3_9SPHI</name>
<dbReference type="EMBL" id="SWBP01000006">
    <property type="protein sequence ID" value="TKB96016.1"/>
    <property type="molecule type" value="Genomic_DNA"/>
</dbReference>
<accession>A0A4U1BXI3</accession>
<comment type="caution">
    <text evidence="3">The sequence shown here is derived from an EMBL/GenBank/DDBJ whole genome shotgun (WGS) entry which is preliminary data.</text>
</comment>
<evidence type="ECO:0000313" key="3">
    <source>
        <dbReference type="EMBL" id="TKB96016.1"/>
    </source>
</evidence>
<evidence type="ECO:0008006" key="5">
    <source>
        <dbReference type="Google" id="ProtNLM"/>
    </source>
</evidence>
<evidence type="ECO:0000256" key="1">
    <source>
        <dbReference type="SAM" id="MobiDB-lite"/>
    </source>
</evidence>